<name>A0AAD7ZXR1_DIPPU</name>
<sequence>LYFHNLRNTHSSLTPRSRQKRTYVRKAVCRSRSQDGRNAGSPSTTSRYCWPPRNRATRQRKALYKLKESSLYYRIPDTGSPLVSVATVRLVHPISVEFNVKCLTEKSLWDARISGSLSWKLLPEDIVLGTLIEHVDYVSSPRLKQSQRVHDLRVFPLVEEVRSNDRFLDVCRMEYNLHNCKIVNMKEGTADIIEAQQLTRKEIFHIIKNTLASQTVDIAALILEAHMSLRANERTMTPEEALSVFLEVVKLFRQKRAAIQLQALLNLTVKRIVLAQENAIQNISNVDL</sequence>
<organism evidence="2 3">
    <name type="scientific">Diploptera punctata</name>
    <name type="common">Pacific beetle cockroach</name>
    <dbReference type="NCBI Taxonomy" id="6984"/>
    <lineage>
        <taxon>Eukaryota</taxon>
        <taxon>Metazoa</taxon>
        <taxon>Ecdysozoa</taxon>
        <taxon>Arthropoda</taxon>
        <taxon>Hexapoda</taxon>
        <taxon>Insecta</taxon>
        <taxon>Pterygota</taxon>
        <taxon>Neoptera</taxon>
        <taxon>Polyneoptera</taxon>
        <taxon>Dictyoptera</taxon>
        <taxon>Blattodea</taxon>
        <taxon>Blaberoidea</taxon>
        <taxon>Blaberidae</taxon>
        <taxon>Diplopterinae</taxon>
        <taxon>Diploptera</taxon>
    </lineage>
</organism>
<dbReference type="Proteomes" id="UP001233999">
    <property type="component" value="Unassembled WGS sequence"/>
</dbReference>
<gene>
    <name evidence="2" type="ORF">L9F63_018298</name>
</gene>
<proteinExistence type="predicted"/>
<evidence type="ECO:0000313" key="2">
    <source>
        <dbReference type="EMBL" id="KAJ9588331.1"/>
    </source>
</evidence>
<feature type="region of interest" description="Disordered" evidence="1">
    <location>
        <begin position="1"/>
        <end position="51"/>
    </location>
</feature>
<comment type="caution">
    <text evidence="2">The sequence shown here is derived from an EMBL/GenBank/DDBJ whole genome shotgun (WGS) entry which is preliminary data.</text>
</comment>
<protein>
    <submittedName>
        <fullName evidence="2">Uncharacterized protein</fullName>
    </submittedName>
</protein>
<dbReference type="EMBL" id="JASPKZ010005687">
    <property type="protein sequence ID" value="KAJ9588331.1"/>
    <property type="molecule type" value="Genomic_DNA"/>
</dbReference>
<reference evidence="2" key="1">
    <citation type="journal article" date="2023" name="IScience">
        <title>Live-bearing cockroach genome reveals convergent evolutionary mechanisms linked to viviparity in insects and beyond.</title>
        <authorList>
            <person name="Fouks B."/>
            <person name="Harrison M.C."/>
            <person name="Mikhailova A.A."/>
            <person name="Marchal E."/>
            <person name="English S."/>
            <person name="Carruthers M."/>
            <person name="Jennings E.C."/>
            <person name="Chiamaka E.L."/>
            <person name="Frigard R.A."/>
            <person name="Pippel M."/>
            <person name="Attardo G.M."/>
            <person name="Benoit J.B."/>
            <person name="Bornberg-Bauer E."/>
            <person name="Tobe S.S."/>
        </authorList>
    </citation>
    <scope>NUCLEOTIDE SEQUENCE</scope>
    <source>
        <strain evidence="2">Stay&amp;Tobe</strain>
    </source>
</reference>
<feature type="compositionally biased region" description="Polar residues" evidence="1">
    <location>
        <begin position="1"/>
        <end position="16"/>
    </location>
</feature>
<feature type="non-terminal residue" evidence="2">
    <location>
        <position position="288"/>
    </location>
</feature>
<evidence type="ECO:0000313" key="3">
    <source>
        <dbReference type="Proteomes" id="UP001233999"/>
    </source>
</evidence>
<evidence type="ECO:0000256" key="1">
    <source>
        <dbReference type="SAM" id="MobiDB-lite"/>
    </source>
</evidence>
<dbReference type="AlphaFoldDB" id="A0AAD7ZXR1"/>
<accession>A0AAD7ZXR1</accession>
<keyword evidence="3" id="KW-1185">Reference proteome</keyword>
<feature type="compositionally biased region" description="Basic residues" evidence="1">
    <location>
        <begin position="17"/>
        <end position="29"/>
    </location>
</feature>
<feature type="non-terminal residue" evidence="2">
    <location>
        <position position="1"/>
    </location>
</feature>
<reference evidence="2" key="2">
    <citation type="submission" date="2023-05" db="EMBL/GenBank/DDBJ databases">
        <authorList>
            <person name="Fouks B."/>
        </authorList>
    </citation>
    <scope>NUCLEOTIDE SEQUENCE</scope>
    <source>
        <strain evidence="2">Stay&amp;Tobe</strain>
        <tissue evidence="2">Testes</tissue>
    </source>
</reference>